<comment type="catalytic activity">
    <reaction evidence="4">
        <text>N-terminal L-lysyl-[protein] + L-leucyl-tRNA(Leu) = N-terminal L-leucyl-L-lysyl-[protein] + tRNA(Leu) + H(+)</text>
        <dbReference type="Rhea" id="RHEA:12340"/>
        <dbReference type="Rhea" id="RHEA-COMP:9613"/>
        <dbReference type="Rhea" id="RHEA-COMP:9622"/>
        <dbReference type="Rhea" id="RHEA-COMP:12670"/>
        <dbReference type="Rhea" id="RHEA-COMP:12671"/>
        <dbReference type="ChEBI" id="CHEBI:15378"/>
        <dbReference type="ChEBI" id="CHEBI:65249"/>
        <dbReference type="ChEBI" id="CHEBI:78442"/>
        <dbReference type="ChEBI" id="CHEBI:78494"/>
        <dbReference type="ChEBI" id="CHEBI:133043"/>
        <dbReference type="EC" id="2.3.2.6"/>
    </reaction>
</comment>
<dbReference type="InterPro" id="IPR016181">
    <property type="entry name" value="Acyl_CoA_acyltransferase"/>
</dbReference>
<sequence length="255" mass="27814">MTTSTGWNAGSSRRAKALSWSAPDPSGADRDDRNPLTRMDDAFGLDDLVACYERGVFPMADARHDERLFLIDPQWRGVLPLDAMHIPRRLARTVRGEPFEVRVDTAFDAVVEACASSRPGRLETWINAPIQKMYGMLYAAGRAHSVECWQGGELVGGLYGVSLGAAFFGESMFSTARDASKVALVHLVGRLNVGGYRLLDTQFITDHLAQFGTVEISRADYKRRLAKALTAEADFYLLGPAATGADVLQAISQAS</sequence>
<evidence type="ECO:0000256" key="3">
    <source>
        <dbReference type="ARBA" id="ARBA00023315"/>
    </source>
</evidence>
<gene>
    <name evidence="4" type="primary">aat</name>
    <name evidence="6" type="ORF">G5B46_02980</name>
</gene>
<accession>A0A6G4QSD7</accession>
<keyword evidence="3 4" id="KW-0012">Acyltransferase</keyword>
<dbReference type="InterPro" id="IPR004616">
    <property type="entry name" value="Leu/Phe-tRNA_Trfase"/>
</dbReference>
<comment type="caution">
    <text evidence="6">The sequence shown here is derived from an EMBL/GenBank/DDBJ whole genome shotgun (WGS) entry which is preliminary data.</text>
</comment>
<dbReference type="GO" id="GO:0008914">
    <property type="term" value="F:leucyl-tRNA--protein transferase activity"/>
    <property type="evidence" value="ECO:0007669"/>
    <property type="project" value="UniProtKB-UniRule"/>
</dbReference>
<dbReference type="PANTHER" id="PTHR30098:SF2">
    <property type="entry name" value="LEUCYL_PHENYLALANYL-TRNA--PROTEIN TRANSFERASE"/>
    <property type="match status" value="1"/>
</dbReference>
<comment type="catalytic activity">
    <reaction evidence="4">
        <text>N-terminal L-arginyl-[protein] + L-leucyl-tRNA(Leu) = N-terminal L-leucyl-L-arginyl-[protein] + tRNA(Leu) + H(+)</text>
        <dbReference type="Rhea" id="RHEA:50416"/>
        <dbReference type="Rhea" id="RHEA-COMP:9613"/>
        <dbReference type="Rhea" id="RHEA-COMP:9622"/>
        <dbReference type="Rhea" id="RHEA-COMP:12672"/>
        <dbReference type="Rhea" id="RHEA-COMP:12673"/>
        <dbReference type="ChEBI" id="CHEBI:15378"/>
        <dbReference type="ChEBI" id="CHEBI:64719"/>
        <dbReference type="ChEBI" id="CHEBI:78442"/>
        <dbReference type="ChEBI" id="CHEBI:78494"/>
        <dbReference type="ChEBI" id="CHEBI:133044"/>
        <dbReference type="EC" id="2.3.2.6"/>
    </reaction>
</comment>
<dbReference type="SUPFAM" id="SSF55729">
    <property type="entry name" value="Acyl-CoA N-acyltransferases (Nat)"/>
    <property type="match status" value="1"/>
</dbReference>
<dbReference type="AlphaFoldDB" id="A0A6G4QSD7"/>
<name>A0A6G4QSD7_9CAUL</name>
<dbReference type="GO" id="GO:0005737">
    <property type="term" value="C:cytoplasm"/>
    <property type="evidence" value="ECO:0007669"/>
    <property type="project" value="UniProtKB-SubCell"/>
</dbReference>
<protein>
    <recommendedName>
        <fullName evidence="4">Leucyl/phenylalanyl-tRNA--protein transferase</fullName>
        <ecNumber evidence="4">2.3.2.6</ecNumber>
    </recommendedName>
    <alternativeName>
        <fullName evidence="4">L/F-transferase</fullName>
    </alternativeName>
    <alternativeName>
        <fullName evidence="4">Leucyltransferase</fullName>
    </alternativeName>
    <alternativeName>
        <fullName evidence="4">Phenyalanyltransferase</fullName>
    </alternativeName>
</protein>
<dbReference type="Gene3D" id="3.40.630.70">
    <property type="entry name" value="Leucyl/phenylalanyl-tRNA-protein transferase, C-terminal domain"/>
    <property type="match status" value="1"/>
</dbReference>
<feature type="compositionally biased region" description="Basic and acidic residues" evidence="5">
    <location>
        <begin position="27"/>
        <end position="36"/>
    </location>
</feature>
<evidence type="ECO:0000256" key="5">
    <source>
        <dbReference type="SAM" id="MobiDB-lite"/>
    </source>
</evidence>
<feature type="region of interest" description="Disordered" evidence="5">
    <location>
        <begin position="1"/>
        <end position="36"/>
    </location>
</feature>
<dbReference type="EC" id="2.3.2.6" evidence="4"/>
<comment type="function">
    <text evidence="4">Functions in the N-end rule pathway of protein degradation where it conjugates Leu, Phe and, less efficiently, Met from aminoacyl-tRNAs to the N-termini of proteins containing an N-terminal arginine or lysine.</text>
</comment>
<dbReference type="HAMAP" id="MF_00688">
    <property type="entry name" value="Leu_Phe_trans"/>
    <property type="match status" value="1"/>
</dbReference>
<evidence type="ECO:0000256" key="4">
    <source>
        <dbReference type="HAMAP-Rule" id="MF_00688"/>
    </source>
</evidence>
<feature type="compositionally biased region" description="Polar residues" evidence="5">
    <location>
        <begin position="1"/>
        <end position="11"/>
    </location>
</feature>
<organism evidence="6">
    <name type="scientific">Caulobacter sp. 602-2</name>
    <dbReference type="NCBI Taxonomy" id="2710887"/>
    <lineage>
        <taxon>Bacteria</taxon>
        <taxon>Pseudomonadati</taxon>
        <taxon>Pseudomonadota</taxon>
        <taxon>Alphaproteobacteria</taxon>
        <taxon>Caulobacterales</taxon>
        <taxon>Caulobacteraceae</taxon>
        <taxon>Caulobacter</taxon>
    </lineage>
</organism>
<dbReference type="GO" id="GO:0030163">
    <property type="term" value="P:protein catabolic process"/>
    <property type="evidence" value="ECO:0007669"/>
    <property type="project" value="UniProtKB-UniRule"/>
</dbReference>
<comment type="catalytic activity">
    <reaction evidence="4">
        <text>L-phenylalanyl-tRNA(Phe) + an N-terminal L-alpha-aminoacyl-[protein] = an N-terminal L-phenylalanyl-L-alpha-aminoacyl-[protein] + tRNA(Phe)</text>
        <dbReference type="Rhea" id="RHEA:43632"/>
        <dbReference type="Rhea" id="RHEA-COMP:9668"/>
        <dbReference type="Rhea" id="RHEA-COMP:9699"/>
        <dbReference type="Rhea" id="RHEA-COMP:10636"/>
        <dbReference type="Rhea" id="RHEA-COMP:10637"/>
        <dbReference type="ChEBI" id="CHEBI:78442"/>
        <dbReference type="ChEBI" id="CHEBI:78531"/>
        <dbReference type="ChEBI" id="CHEBI:78597"/>
        <dbReference type="ChEBI" id="CHEBI:83561"/>
        <dbReference type="EC" id="2.3.2.6"/>
    </reaction>
</comment>
<dbReference type="InterPro" id="IPR042203">
    <property type="entry name" value="Leu/Phe-tRNA_Trfase_C"/>
</dbReference>
<evidence type="ECO:0000256" key="2">
    <source>
        <dbReference type="ARBA" id="ARBA00022679"/>
    </source>
</evidence>
<proteinExistence type="inferred from homology"/>
<reference evidence="6" key="1">
    <citation type="submission" date="2020-02" db="EMBL/GenBank/DDBJ databases">
        <authorList>
            <person name="Gao J."/>
            <person name="Sun J."/>
        </authorList>
    </citation>
    <scope>NUCLEOTIDE SEQUENCE</scope>
    <source>
        <strain evidence="6">602-2</strain>
    </source>
</reference>
<evidence type="ECO:0000313" key="6">
    <source>
        <dbReference type="EMBL" id="NGM48566.1"/>
    </source>
</evidence>
<keyword evidence="2 4" id="KW-0808">Transferase</keyword>
<comment type="subcellular location">
    <subcellularLocation>
        <location evidence="4">Cytoplasm</location>
    </subcellularLocation>
</comment>
<dbReference type="Pfam" id="PF03588">
    <property type="entry name" value="Leu_Phe_trans"/>
    <property type="match status" value="1"/>
</dbReference>
<dbReference type="PANTHER" id="PTHR30098">
    <property type="entry name" value="LEUCYL/PHENYLALANYL-TRNA--PROTEIN TRANSFERASE"/>
    <property type="match status" value="1"/>
</dbReference>
<comment type="similarity">
    <text evidence="4">Belongs to the L/F-transferase family.</text>
</comment>
<dbReference type="NCBIfam" id="TIGR00667">
    <property type="entry name" value="aat"/>
    <property type="match status" value="1"/>
</dbReference>
<dbReference type="EMBL" id="JAAKGT010000001">
    <property type="protein sequence ID" value="NGM48566.1"/>
    <property type="molecule type" value="Genomic_DNA"/>
</dbReference>
<evidence type="ECO:0000256" key="1">
    <source>
        <dbReference type="ARBA" id="ARBA00022490"/>
    </source>
</evidence>
<dbReference type="FunFam" id="3.40.630.70:FF:000001">
    <property type="entry name" value="Leucyl/phenylalanyl-tRNA--protein transferase"/>
    <property type="match status" value="1"/>
</dbReference>
<keyword evidence="1 4" id="KW-0963">Cytoplasm</keyword>